<dbReference type="Proteomes" id="UP001642540">
    <property type="component" value="Unassembled WGS sequence"/>
</dbReference>
<dbReference type="SMART" id="SM00614">
    <property type="entry name" value="ZnF_BED"/>
    <property type="match status" value="1"/>
</dbReference>
<feature type="non-terminal residue" evidence="6">
    <location>
        <position position="61"/>
    </location>
</feature>
<evidence type="ECO:0000256" key="3">
    <source>
        <dbReference type="ARBA" id="ARBA00022833"/>
    </source>
</evidence>
<dbReference type="SUPFAM" id="SSF57667">
    <property type="entry name" value="beta-beta-alpha zinc fingers"/>
    <property type="match status" value="1"/>
</dbReference>
<accession>A0ABP1S1L8</accession>
<dbReference type="EMBL" id="CAXLJM020000147">
    <property type="protein sequence ID" value="CAL8141505.1"/>
    <property type="molecule type" value="Genomic_DNA"/>
</dbReference>
<evidence type="ECO:0000256" key="2">
    <source>
        <dbReference type="ARBA" id="ARBA00022771"/>
    </source>
</evidence>
<comment type="caution">
    <text evidence="6">The sequence shown here is derived from an EMBL/GenBank/DDBJ whole genome shotgun (WGS) entry which is preliminary data.</text>
</comment>
<dbReference type="InterPro" id="IPR003656">
    <property type="entry name" value="Znf_BED"/>
</dbReference>
<organism evidence="6 7">
    <name type="scientific">Orchesella dallaii</name>
    <dbReference type="NCBI Taxonomy" id="48710"/>
    <lineage>
        <taxon>Eukaryota</taxon>
        <taxon>Metazoa</taxon>
        <taxon>Ecdysozoa</taxon>
        <taxon>Arthropoda</taxon>
        <taxon>Hexapoda</taxon>
        <taxon>Collembola</taxon>
        <taxon>Entomobryomorpha</taxon>
        <taxon>Entomobryoidea</taxon>
        <taxon>Orchesellidae</taxon>
        <taxon>Orchesellinae</taxon>
        <taxon>Orchesella</taxon>
    </lineage>
</organism>
<evidence type="ECO:0000256" key="4">
    <source>
        <dbReference type="PROSITE-ProRule" id="PRU00027"/>
    </source>
</evidence>
<protein>
    <recommendedName>
        <fullName evidence="5">BED-type domain-containing protein</fullName>
    </recommendedName>
</protein>
<evidence type="ECO:0000313" key="6">
    <source>
        <dbReference type="EMBL" id="CAL8141505.1"/>
    </source>
</evidence>
<keyword evidence="1" id="KW-0479">Metal-binding</keyword>
<dbReference type="PROSITE" id="PS50808">
    <property type="entry name" value="ZF_BED"/>
    <property type="match status" value="1"/>
</dbReference>
<evidence type="ECO:0000256" key="1">
    <source>
        <dbReference type="ARBA" id="ARBA00022723"/>
    </source>
</evidence>
<sequence>MSGRSHNRKRKRTSKSWQYFSSNEGNTVATCNLCKQEIKTTRGCTSGLIKHLSSNHGVQFA</sequence>
<proteinExistence type="predicted"/>
<evidence type="ECO:0000259" key="5">
    <source>
        <dbReference type="PROSITE" id="PS50808"/>
    </source>
</evidence>
<evidence type="ECO:0000313" key="7">
    <source>
        <dbReference type="Proteomes" id="UP001642540"/>
    </source>
</evidence>
<keyword evidence="7" id="KW-1185">Reference proteome</keyword>
<keyword evidence="2 4" id="KW-0863">Zinc-finger</keyword>
<reference evidence="6 7" key="1">
    <citation type="submission" date="2024-08" db="EMBL/GenBank/DDBJ databases">
        <authorList>
            <person name="Cucini C."/>
            <person name="Frati F."/>
        </authorList>
    </citation>
    <scope>NUCLEOTIDE SEQUENCE [LARGE SCALE GENOMIC DNA]</scope>
</reference>
<name>A0ABP1S1L8_9HEXA</name>
<gene>
    <name evidence="6" type="ORF">ODALV1_LOCUS28747</name>
</gene>
<dbReference type="InterPro" id="IPR036236">
    <property type="entry name" value="Znf_C2H2_sf"/>
</dbReference>
<keyword evidence="3" id="KW-0862">Zinc</keyword>
<feature type="domain" description="BED-type" evidence="5">
    <location>
        <begin position="11"/>
        <end position="61"/>
    </location>
</feature>
<dbReference type="Pfam" id="PF02892">
    <property type="entry name" value="zf-BED"/>
    <property type="match status" value="1"/>
</dbReference>